<feature type="region of interest" description="Disordered" evidence="1">
    <location>
        <begin position="367"/>
        <end position="389"/>
    </location>
</feature>
<keyword evidence="2" id="KW-1133">Transmembrane helix</keyword>
<dbReference type="EMBL" id="BQKY01000005">
    <property type="protein sequence ID" value="GJN89510.1"/>
    <property type="molecule type" value="Genomic_DNA"/>
</dbReference>
<feature type="transmembrane region" description="Helical" evidence="2">
    <location>
        <begin position="335"/>
        <end position="357"/>
    </location>
</feature>
<gene>
    <name evidence="3" type="ORF">Rhopal_002497-T1</name>
</gene>
<dbReference type="CDD" id="cd08760">
    <property type="entry name" value="Cyt_b561_FRRS1_like"/>
    <property type="match status" value="1"/>
</dbReference>
<protein>
    <recommendedName>
        <fullName evidence="5">Cytochrome b561 domain-containing protein</fullName>
    </recommendedName>
</protein>
<proteinExistence type="predicted"/>
<keyword evidence="2" id="KW-0472">Membrane</keyword>
<reference evidence="3 4" key="1">
    <citation type="submission" date="2021-12" db="EMBL/GenBank/DDBJ databases">
        <title>High titer production of polyol ester of fatty acids by Rhodotorula paludigena BS15 towards product separation-free biomass refinery.</title>
        <authorList>
            <person name="Mano J."/>
            <person name="Ono H."/>
            <person name="Tanaka T."/>
            <person name="Naito K."/>
            <person name="Sushida H."/>
            <person name="Ike M."/>
            <person name="Tokuyasu K."/>
            <person name="Kitaoka M."/>
        </authorList>
    </citation>
    <scope>NUCLEOTIDE SEQUENCE [LARGE SCALE GENOMIC DNA]</scope>
    <source>
        <strain evidence="3 4">BS15</strain>
    </source>
</reference>
<evidence type="ECO:0008006" key="5">
    <source>
        <dbReference type="Google" id="ProtNLM"/>
    </source>
</evidence>
<keyword evidence="4" id="KW-1185">Reference proteome</keyword>
<comment type="caution">
    <text evidence="3">The sequence shown here is derived from an EMBL/GenBank/DDBJ whole genome shotgun (WGS) entry which is preliminary data.</text>
</comment>
<feature type="compositionally biased region" description="Basic and acidic residues" evidence="1">
    <location>
        <begin position="367"/>
        <end position="376"/>
    </location>
</feature>
<accession>A0AAV5GAD4</accession>
<feature type="transmembrane region" description="Helical" evidence="2">
    <location>
        <begin position="294"/>
        <end position="315"/>
    </location>
</feature>
<dbReference type="Gene3D" id="2.60.40.1210">
    <property type="entry name" value="Cellobiose dehydrogenase, cytochrome domain"/>
    <property type="match status" value="1"/>
</dbReference>
<dbReference type="PANTHER" id="PTHR47797:SF3">
    <property type="entry name" value="CYTOCHROME B561 DOMAIN-CONTAINING PROTEIN"/>
    <property type="match status" value="1"/>
</dbReference>
<evidence type="ECO:0000256" key="1">
    <source>
        <dbReference type="SAM" id="MobiDB-lite"/>
    </source>
</evidence>
<evidence type="ECO:0000313" key="3">
    <source>
        <dbReference type="EMBL" id="GJN89510.1"/>
    </source>
</evidence>
<feature type="transmembrane region" description="Helical" evidence="2">
    <location>
        <begin position="230"/>
        <end position="251"/>
    </location>
</feature>
<evidence type="ECO:0000313" key="4">
    <source>
        <dbReference type="Proteomes" id="UP001342314"/>
    </source>
</evidence>
<name>A0AAV5GAD4_9BASI</name>
<organism evidence="3 4">
    <name type="scientific">Rhodotorula paludigena</name>
    <dbReference type="NCBI Taxonomy" id="86838"/>
    <lineage>
        <taxon>Eukaryota</taxon>
        <taxon>Fungi</taxon>
        <taxon>Dikarya</taxon>
        <taxon>Basidiomycota</taxon>
        <taxon>Pucciniomycotina</taxon>
        <taxon>Microbotryomycetes</taxon>
        <taxon>Sporidiobolales</taxon>
        <taxon>Sporidiobolaceae</taxon>
        <taxon>Rhodotorula</taxon>
    </lineage>
</organism>
<dbReference type="AlphaFoldDB" id="A0AAV5GAD4"/>
<keyword evidence="2" id="KW-0812">Transmembrane</keyword>
<sequence length="389" mass="41352">MLDSSADRVLFVVNATGTPPSQVGWFGTGAGSHMADADFLLAWPTISGSSVNWTLSHRLPNTNAQEGHGLPSVASEDPSTSTTAFYTLVPELTTTDASSPYSAVAWTRARSPGSSYPTASGVATTELGDAQTSFIYGSSSENPGSADETAPVQRHNQPMGATTINFQQAVALEDLDSGVVSRSSAGRTARDKGLIAHATLGSLALLIFTPSAILVARLGRDSFRWFPPHWMLNLFSTVLVIVTFALGVNYGGGEFDDFHKRTMPTLLTSSRPSFRSAPADPSHPRRIRTPLPRISHLLLGLVTVALGWTQLASGIDGEWQSGSDAQSAVPRGVWIVFWVLVALWIAAYVGAWVWGVVGKKGARAAQQERRATEGDKGLMSQTTRGTATP</sequence>
<dbReference type="PANTHER" id="PTHR47797">
    <property type="entry name" value="DEHYDROGENASE, PUTATIVE (AFU_ORTHOLOGUE AFUA_8G05805)-RELATED"/>
    <property type="match status" value="1"/>
</dbReference>
<evidence type="ECO:0000256" key="2">
    <source>
        <dbReference type="SAM" id="Phobius"/>
    </source>
</evidence>
<feature type="transmembrane region" description="Helical" evidence="2">
    <location>
        <begin position="194"/>
        <end position="218"/>
    </location>
</feature>
<dbReference type="Proteomes" id="UP001342314">
    <property type="component" value="Unassembled WGS sequence"/>
</dbReference>
<dbReference type="SUPFAM" id="SSF49344">
    <property type="entry name" value="CBD9-like"/>
    <property type="match status" value="1"/>
</dbReference>
<feature type="compositionally biased region" description="Polar residues" evidence="1">
    <location>
        <begin position="379"/>
        <end position="389"/>
    </location>
</feature>